<dbReference type="PANTHER" id="PTHR10357">
    <property type="entry name" value="ALPHA-AMYLASE FAMILY MEMBER"/>
    <property type="match status" value="1"/>
</dbReference>
<evidence type="ECO:0000313" key="4">
    <source>
        <dbReference type="Proteomes" id="UP000635726"/>
    </source>
</evidence>
<proteinExistence type="predicted"/>
<dbReference type="InterPro" id="IPR013797">
    <property type="entry name" value="Maltooligo_trehalose_synth_4"/>
</dbReference>
<keyword evidence="4" id="KW-1185">Reference proteome</keyword>
<evidence type="ECO:0000313" key="3">
    <source>
        <dbReference type="EMBL" id="GGJ62293.1"/>
    </source>
</evidence>
<dbReference type="Gene3D" id="3.30.1590.10">
    <property type="entry name" value="Maltooligosyl trehalose synthase, domain 2"/>
    <property type="match status" value="1"/>
</dbReference>
<dbReference type="AlphaFoldDB" id="A0A917UK38"/>
<dbReference type="Pfam" id="PF00128">
    <property type="entry name" value="Alpha-amylase"/>
    <property type="match status" value="1"/>
</dbReference>
<gene>
    <name evidence="3" type="ORF">GCM10008939_02650</name>
</gene>
<dbReference type="InterPro" id="IPR017853">
    <property type="entry name" value="GH"/>
</dbReference>
<reference evidence="3" key="1">
    <citation type="journal article" date="2014" name="Int. J. Syst. Evol. Microbiol.">
        <title>Complete genome sequence of Corynebacterium casei LMG S-19264T (=DSM 44701T), isolated from a smear-ripened cheese.</title>
        <authorList>
            <consortium name="US DOE Joint Genome Institute (JGI-PGF)"/>
            <person name="Walter F."/>
            <person name="Albersmeier A."/>
            <person name="Kalinowski J."/>
            <person name="Ruckert C."/>
        </authorList>
    </citation>
    <scope>NUCLEOTIDE SEQUENCE</scope>
    <source>
        <strain evidence="3">JCM 14371</strain>
    </source>
</reference>
<dbReference type="NCBIfam" id="TIGR02401">
    <property type="entry name" value="trehalose_TreY"/>
    <property type="match status" value="1"/>
</dbReference>
<dbReference type="GO" id="GO:0047470">
    <property type="term" value="F:(1,4)-alpha-D-glucan 1-alpha-D-glucosylmutase activity"/>
    <property type="evidence" value="ECO:0007669"/>
    <property type="project" value="TreeGrafter"/>
</dbReference>
<accession>A0A917UK38</accession>
<dbReference type="EMBL" id="BMOE01000001">
    <property type="protein sequence ID" value="GGJ62293.1"/>
    <property type="molecule type" value="Genomic_DNA"/>
</dbReference>
<dbReference type="InterPro" id="IPR006047">
    <property type="entry name" value="GH13_cat_dom"/>
</dbReference>
<dbReference type="Proteomes" id="UP000635726">
    <property type="component" value="Unassembled WGS sequence"/>
</dbReference>
<dbReference type="CDD" id="cd11336">
    <property type="entry name" value="AmyAc_MTSase"/>
    <property type="match status" value="1"/>
</dbReference>
<dbReference type="GO" id="GO:0005992">
    <property type="term" value="P:trehalose biosynthetic process"/>
    <property type="evidence" value="ECO:0007669"/>
    <property type="project" value="TreeGrafter"/>
</dbReference>
<dbReference type="InterPro" id="IPR012767">
    <property type="entry name" value="Trehalose_TreY"/>
</dbReference>
<evidence type="ECO:0000256" key="1">
    <source>
        <dbReference type="SAM" id="MobiDB-lite"/>
    </source>
</evidence>
<feature type="domain" description="Glycosyl hydrolase family 13 catalytic" evidence="2">
    <location>
        <begin position="31"/>
        <end position="836"/>
    </location>
</feature>
<organism evidence="3 4">
    <name type="scientific">Deinococcus aquiradiocola</name>
    <dbReference type="NCBI Taxonomy" id="393059"/>
    <lineage>
        <taxon>Bacteria</taxon>
        <taxon>Thermotogati</taxon>
        <taxon>Deinococcota</taxon>
        <taxon>Deinococci</taxon>
        <taxon>Deinococcales</taxon>
        <taxon>Deinococcaceae</taxon>
        <taxon>Deinococcus</taxon>
    </lineage>
</organism>
<dbReference type="Gene3D" id="3.20.20.80">
    <property type="entry name" value="Glycosidases"/>
    <property type="match status" value="2"/>
</dbReference>
<dbReference type="RefSeq" id="WP_188960427.1">
    <property type="nucleotide sequence ID" value="NZ_BMOE01000001.1"/>
</dbReference>
<protein>
    <submittedName>
        <fullName evidence="3">Malto-oligosyltrehalose synthase</fullName>
    </submittedName>
</protein>
<reference evidence="3" key="2">
    <citation type="submission" date="2020-09" db="EMBL/GenBank/DDBJ databases">
        <authorList>
            <person name="Sun Q."/>
            <person name="Ohkuma M."/>
        </authorList>
    </citation>
    <scope>NUCLEOTIDE SEQUENCE</scope>
    <source>
        <strain evidence="3">JCM 14371</strain>
    </source>
</reference>
<name>A0A917UK38_9DEIO</name>
<feature type="region of interest" description="Disordered" evidence="1">
    <location>
        <begin position="1"/>
        <end position="21"/>
    </location>
</feature>
<dbReference type="SUPFAM" id="SSF51445">
    <property type="entry name" value="(Trans)glycosidases"/>
    <property type="match status" value="1"/>
</dbReference>
<evidence type="ECO:0000259" key="2">
    <source>
        <dbReference type="SMART" id="SM00642"/>
    </source>
</evidence>
<dbReference type="Gene3D" id="1.10.10.470">
    <property type="entry name" value="Maltooligosyl trehalose synthase, domain 4"/>
    <property type="match status" value="1"/>
</dbReference>
<sequence>MTDAARNDTDTAPPHDAAGEPRIPLATYRLQLHPGFDFAHATRVLEYLKRLGVSDAYLSPIWQAGPGSTHGYDVTDHARINPELGGQGGFTRFTDAARERGLGVLLDFVPNHMGVGGGHNRYWEDVLEHGQASRYAHFFDIDWEPLKRALAGKVLLPVLGDLYGRVLEQGQLKVVRLGEEYEHEGRAGKFGLRYYDRTFPLSPRSVAGLLQRAADLTRLSDENDLRGELYSLAVQAGNLPRSTDALSNLERLARARETAVIARRLQALTAQSPAIPRGLDAAVREVNMDQEALDRLIREQNYRLSYWRVASEQINYRRFFDINDLAALRMEDPRVFTWAHALLFDLVRQGRVQGIRLDHTDGLYDPAGYFGQLQDGAAAATGRAYEPGGPRAALPMYVVAEKILEPGETLPDSWPIHGTTGYDFLAQLGGTFVPDTGEEEVTAIYRRFTGDRTEYGETLHDTKELILRTSLSSELYGLAERLERLAERDLRWRDFTLTTLRAALREVIACFPVYRTYVRQDGRRERGDDGKIGRAIADARLLNRELDPTVFDFLEELLTVRTQDPLTAQAYGDFALRFQQLTGPVTAKGAEDTAFYRYVRLLTLNEVGGDPALFGTPLHTYHTQARARAAHWPHAMLSTSTHDTKRGEDTRARIAVLSEMPQTWAAYLSVWSRLSRPYEFYDQGGRGPKRSPSFADSYALFQTILGAWPLDGSFERDPDAFADRLTAYAHKAAREAKLHTTWAAPNADYESRLAGLIRGLLASPEFVGSVRELHARLSPYGAQNGLSTALVRLTAPGVPDTYQGSEVWNQSLVDPDNRRPVDYPDLQRRLTRLQAAHATDPAALAQDVLARYHDGDVKLLTTWVALQARQAAPDLFMHGDYQPIETGKFLLAFSRTLGRQVVVVAAPRLAYTLTREKQAWATGDVWGRRELTLPAPGTYRNALTGEVHTVRGRKLPLARLFATFPLALLLREP</sequence>
<dbReference type="SMART" id="SM00642">
    <property type="entry name" value="Aamy"/>
    <property type="match status" value="1"/>
</dbReference>
<dbReference type="GO" id="GO:0030980">
    <property type="term" value="P:alpha-glucan catabolic process"/>
    <property type="evidence" value="ECO:0007669"/>
    <property type="project" value="TreeGrafter"/>
</dbReference>
<comment type="caution">
    <text evidence="3">The sequence shown here is derived from an EMBL/GenBank/DDBJ whole genome shotgun (WGS) entry which is preliminary data.</text>
</comment>
<dbReference type="PANTHER" id="PTHR10357:SF216">
    <property type="entry name" value="MALTOOLIGOSYL TREHALOSE SYNTHASE-RELATED"/>
    <property type="match status" value="1"/>
</dbReference>